<dbReference type="SUPFAM" id="SSF88946">
    <property type="entry name" value="Sigma2 domain of RNA polymerase sigma factors"/>
    <property type="match status" value="1"/>
</dbReference>
<keyword evidence="2" id="KW-0805">Transcription regulation</keyword>
<feature type="domain" description="RNA polymerase sigma-70 region 2" evidence="6">
    <location>
        <begin position="10"/>
        <end position="75"/>
    </location>
</feature>
<dbReference type="PANTHER" id="PTHR43133:SF8">
    <property type="entry name" value="RNA POLYMERASE SIGMA FACTOR HI_1459-RELATED"/>
    <property type="match status" value="1"/>
</dbReference>
<evidence type="ECO:0000259" key="6">
    <source>
        <dbReference type="Pfam" id="PF04542"/>
    </source>
</evidence>
<dbReference type="Pfam" id="PF08281">
    <property type="entry name" value="Sigma70_r4_2"/>
    <property type="match status" value="1"/>
</dbReference>
<dbReference type="InterPro" id="IPR013325">
    <property type="entry name" value="RNA_pol_sigma_r2"/>
</dbReference>
<dbReference type="PANTHER" id="PTHR43133">
    <property type="entry name" value="RNA POLYMERASE ECF-TYPE SIGMA FACTO"/>
    <property type="match status" value="1"/>
</dbReference>
<comment type="caution">
    <text evidence="8">The sequence shown here is derived from an EMBL/GenBank/DDBJ whole genome shotgun (WGS) entry which is preliminary data.</text>
</comment>
<organism evidence="8 9">
    <name type="scientific">Sediminibacterium roseum</name>
    <dbReference type="NCBI Taxonomy" id="1978412"/>
    <lineage>
        <taxon>Bacteria</taxon>
        <taxon>Pseudomonadati</taxon>
        <taxon>Bacteroidota</taxon>
        <taxon>Chitinophagia</taxon>
        <taxon>Chitinophagales</taxon>
        <taxon>Chitinophagaceae</taxon>
        <taxon>Sediminibacterium</taxon>
    </lineage>
</organism>
<reference evidence="8 9" key="1">
    <citation type="submission" date="2020-01" db="EMBL/GenBank/DDBJ databases">
        <title>Genome analysis.</title>
        <authorList>
            <person name="Wu S."/>
            <person name="Wang G."/>
        </authorList>
    </citation>
    <scope>NUCLEOTIDE SEQUENCE [LARGE SCALE GENOMIC DNA]</scope>
    <source>
        <strain evidence="8 9">SYL130</strain>
    </source>
</reference>
<evidence type="ECO:0000256" key="4">
    <source>
        <dbReference type="ARBA" id="ARBA00023125"/>
    </source>
</evidence>
<dbReference type="InterPro" id="IPR039425">
    <property type="entry name" value="RNA_pol_sigma-70-like"/>
</dbReference>
<evidence type="ECO:0000313" key="9">
    <source>
        <dbReference type="Proteomes" id="UP000753802"/>
    </source>
</evidence>
<dbReference type="EMBL" id="JAACJS010000002">
    <property type="protein sequence ID" value="NCI48477.1"/>
    <property type="molecule type" value="Genomic_DNA"/>
</dbReference>
<dbReference type="InterPro" id="IPR014284">
    <property type="entry name" value="RNA_pol_sigma-70_dom"/>
</dbReference>
<accession>A0ABW9ZRW4</accession>
<dbReference type="InterPro" id="IPR013249">
    <property type="entry name" value="RNA_pol_sigma70_r4_t2"/>
</dbReference>
<feature type="domain" description="RNA polymerase sigma factor 70 region 4 type 2" evidence="7">
    <location>
        <begin position="100"/>
        <end position="149"/>
    </location>
</feature>
<dbReference type="Gene3D" id="1.10.1740.10">
    <property type="match status" value="1"/>
</dbReference>
<evidence type="ECO:0000313" key="8">
    <source>
        <dbReference type="EMBL" id="NCI48477.1"/>
    </source>
</evidence>
<gene>
    <name evidence="8" type="ORF">GWC95_00990</name>
</gene>
<dbReference type="SUPFAM" id="SSF88659">
    <property type="entry name" value="Sigma3 and sigma4 domains of RNA polymerase sigma factors"/>
    <property type="match status" value="1"/>
</dbReference>
<comment type="similarity">
    <text evidence="1">Belongs to the sigma-70 factor family. ECF subfamily.</text>
</comment>
<dbReference type="Gene3D" id="1.10.10.10">
    <property type="entry name" value="Winged helix-like DNA-binding domain superfamily/Winged helix DNA-binding domain"/>
    <property type="match status" value="1"/>
</dbReference>
<evidence type="ECO:0000259" key="7">
    <source>
        <dbReference type="Pfam" id="PF08281"/>
    </source>
</evidence>
<dbReference type="CDD" id="cd06171">
    <property type="entry name" value="Sigma70_r4"/>
    <property type="match status" value="1"/>
</dbReference>
<protein>
    <submittedName>
        <fullName evidence="8">RNA polymerase sigma factor</fullName>
    </submittedName>
</protein>
<evidence type="ECO:0000256" key="3">
    <source>
        <dbReference type="ARBA" id="ARBA00023082"/>
    </source>
</evidence>
<dbReference type="InterPro" id="IPR013324">
    <property type="entry name" value="RNA_pol_sigma_r3/r4-like"/>
</dbReference>
<dbReference type="RefSeq" id="WP_161816801.1">
    <property type="nucleotide sequence ID" value="NZ_JAACJS010000002.1"/>
</dbReference>
<evidence type="ECO:0000256" key="5">
    <source>
        <dbReference type="ARBA" id="ARBA00023163"/>
    </source>
</evidence>
<evidence type="ECO:0000256" key="2">
    <source>
        <dbReference type="ARBA" id="ARBA00023015"/>
    </source>
</evidence>
<keyword evidence="3" id="KW-0731">Sigma factor</keyword>
<name>A0ABW9ZRW4_9BACT</name>
<dbReference type="Proteomes" id="UP000753802">
    <property type="component" value="Unassembled WGS sequence"/>
</dbReference>
<keyword evidence="4" id="KW-0238">DNA-binding</keyword>
<dbReference type="NCBIfam" id="TIGR02937">
    <property type="entry name" value="sigma70-ECF"/>
    <property type="match status" value="1"/>
</dbReference>
<dbReference type="InterPro" id="IPR036388">
    <property type="entry name" value="WH-like_DNA-bd_sf"/>
</dbReference>
<dbReference type="Pfam" id="PF04542">
    <property type="entry name" value="Sigma70_r2"/>
    <property type="match status" value="1"/>
</dbReference>
<dbReference type="InterPro" id="IPR007627">
    <property type="entry name" value="RNA_pol_sigma70_r2"/>
</dbReference>
<keyword evidence="5" id="KW-0804">Transcription</keyword>
<keyword evidence="9" id="KW-1185">Reference proteome</keyword>
<proteinExistence type="inferred from homology"/>
<sequence>MTERDYNQCVDQYSDNVYRFIVKNLRHEEDARDIVQTAFEKLWRNRDQVEAEKSKSYLFTVAYNQMIDHIRKNKRVQLKDEFAEDGRVQHISQNSQLRKTLMEALNRLNETQRSLVMLKDYEGYSYEEIGAIMDLNPSQVKVYLHRARLILREYLVSPENVR</sequence>
<evidence type="ECO:0000256" key="1">
    <source>
        <dbReference type="ARBA" id="ARBA00010641"/>
    </source>
</evidence>